<reference evidence="2" key="1">
    <citation type="submission" date="2024-06" db="EMBL/GenBank/DDBJ databases">
        <authorList>
            <person name="Coelho C."/>
            <person name="Bento M."/>
            <person name="Garcia E."/>
            <person name="Camelo A."/>
            <person name="Brandao I."/>
            <person name="Espirito Santo C."/>
            <person name="Trovao J."/>
            <person name="Verissimo A."/>
            <person name="Costa J."/>
            <person name="Tiago I."/>
        </authorList>
    </citation>
    <scope>NUCLEOTIDE SEQUENCE</scope>
    <source>
        <strain evidence="2">KWT182</strain>
    </source>
</reference>
<sequence length="188" mass="20255">MNIRALAAIAAVLILTGCASSPMKSSQKENPRGAYLAQVANPGCLPRSSINNTLTPPVLYQGMVSCIKANNLSDGVLLFALAGSYSYFDALRVDTDQARQAHSTMLGEALKSITSAQQQAFWREINGRFSNKQQLTALCGQLQDIGKPVYSPSYVQTSQGSVAPGDSQLWHRALNGYMHCSTDVLSIR</sequence>
<evidence type="ECO:0000256" key="1">
    <source>
        <dbReference type="SAM" id="SignalP"/>
    </source>
</evidence>
<gene>
    <name evidence="2" type="ORF">ABK905_03285</name>
</gene>
<evidence type="ECO:0000313" key="2">
    <source>
        <dbReference type="EMBL" id="XBS70303.1"/>
    </source>
</evidence>
<feature type="chain" id="PRO_5043806490" description="Lipoprotein" evidence="1">
    <location>
        <begin position="22"/>
        <end position="188"/>
    </location>
</feature>
<evidence type="ECO:0008006" key="3">
    <source>
        <dbReference type="Google" id="ProtNLM"/>
    </source>
</evidence>
<protein>
    <recommendedName>
        <fullName evidence="3">Lipoprotein</fullName>
    </recommendedName>
</protein>
<proteinExistence type="predicted"/>
<keyword evidence="1" id="KW-0732">Signal</keyword>
<organism evidence="2">
    <name type="scientific">Acerihabitans sp. KWT182</name>
    <dbReference type="NCBI Taxonomy" id="3157919"/>
    <lineage>
        <taxon>Bacteria</taxon>
        <taxon>Pseudomonadati</taxon>
        <taxon>Pseudomonadota</taxon>
        <taxon>Gammaproteobacteria</taxon>
        <taxon>Enterobacterales</taxon>
        <taxon>Pectobacteriaceae</taxon>
        <taxon>Acerihabitans</taxon>
    </lineage>
</organism>
<feature type="signal peptide" evidence="1">
    <location>
        <begin position="1"/>
        <end position="21"/>
    </location>
</feature>
<dbReference type="AlphaFoldDB" id="A0AAU7QBJ5"/>
<dbReference type="PROSITE" id="PS51257">
    <property type="entry name" value="PROKAR_LIPOPROTEIN"/>
    <property type="match status" value="1"/>
</dbReference>
<dbReference type="EMBL" id="CP157947">
    <property type="protein sequence ID" value="XBS70303.1"/>
    <property type="molecule type" value="Genomic_DNA"/>
</dbReference>
<name>A0AAU7QBJ5_9GAMM</name>
<accession>A0AAU7QBJ5</accession>